<dbReference type="Pfam" id="PF09339">
    <property type="entry name" value="HTH_IclR"/>
    <property type="match status" value="1"/>
</dbReference>
<dbReference type="InterPro" id="IPR036388">
    <property type="entry name" value="WH-like_DNA-bd_sf"/>
</dbReference>
<dbReference type="Gene3D" id="3.30.450.40">
    <property type="match status" value="1"/>
</dbReference>
<evidence type="ECO:0000256" key="3">
    <source>
        <dbReference type="ARBA" id="ARBA00023125"/>
    </source>
</evidence>
<keyword evidence="2" id="KW-0805">Transcription regulation</keyword>
<keyword evidence="4" id="KW-0804">Transcription</keyword>
<dbReference type="InterPro" id="IPR029016">
    <property type="entry name" value="GAF-like_dom_sf"/>
</dbReference>
<dbReference type="EMBL" id="CP043732">
    <property type="protein sequence ID" value="QMU96928.1"/>
    <property type="molecule type" value="Genomic_DNA"/>
</dbReference>
<comment type="function">
    <text evidence="5">May be an activator protein for the gylABX operon.</text>
</comment>
<name>A0A7D8AL87_9MICO</name>
<evidence type="ECO:0000256" key="7">
    <source>
        <dbReference type="SAM" id="MobiDB-lite"/>
    </source>
</evidence>
<dbReference type="PROSITE" id="PS51078">
    <property type="entry name" value="ICLR_ED"/>
    <property type="match status" value="1"/>
</dbReference>
<dbReference type="GO" id="GO:0003700">
    <property type="term" value="F:DNA-binding transcription factor activity"/>
    <property type="evidence" value="ECO:0007669"/>
    <property type="project" value="TreeGrafter"/>
</dbReference>
<dbReference type="Pfam" id="PF01614">
    <property type="entry name" value="IclR_C"/>
    <property type="match status" value="1"/>
</dbReference>
<keyword evidence="1" id="KW-0319">Glycerol metabolism</keyword>
<dbReference type="GO" id="GO:0003677">
    <property type="term" value="F:DNA binding"/>
    <property type="evidence" value="ECO:0007669"/>
    <property type="project" value="UniProtKB-KW"/>
</dbReference>
<dbReference type="Gene3D" id="1.10.10.10">
    <property type="entry name" value="Winged helix-like DNA-binding domain superfamily/Winged helix DNA-binding domain"/>
    <property type="match status" value="1"/>
</dbReference>
<evidence type="ECO:0000256" key="6">
    <source>
        <dbReference type="ARBA" id="ARBA00070406"/>
    </source>
</evidence>
<evidence type="ECO:0000259" key="9">
    <source>
        <dbReference type="PROSITE" id="PS51078"/>
    </source>
</evidence>
<organism evidence="10 11">
    <name type="scientific">Microbacterium esteraromaticum</name>
    <dbReference type="NCBI Taxonomy" id="57043"/>
    <lineage>
        <taxon>Bacteria</taxon>
        <taxon>Bacillati</taxon>
        <taxon>Actinomycetota</taxon>
        <taxon>Actinomycetes</taxon>
        <taxon>Micrococcales</taxon>
        <taxon>Microbacteriaceae</taxon>
        <taxon>Microbacterium</taxon>
    </lineage>
</organism>
<keyword evidence="3" id="KW-0238">DNA-binding</keyword>
<evidence type="ECO:0000256" key="2">
    <source>
        <dbReference type="ARBA" id="ARBA00023015"/>
    </source>
</evidence>
<dbReference type="SUPFAM" id="SSF46785">
    <property type="entry name" value="Winged helix' DNA-binding domain"/>
    <property type="match status" value="1"/>
</dbReference>
<dbReference type="PANTHER" id="PTHR30136:SF24">
    <property type="entry name" value="HTH-TYPE TRANSCRIPTIONAL REPRESSOR ALLR"/>
    <property type="match status" value="1"/>
</dbReference>
<dbReference type="InterPro" id="IPR050707">
    <property type="entry name" value="HTH_MetabolicPath_Reg"/>
</dbReference>
<dbReference type="GO" id="GO:0045892">
    <property type="term" value="P:negative regulation of DNA-templated transcription"/>
    <property type="evidence" value="ECO:0007669"/>
    <property type="project" value="TreeGrafter"/>
</dbReference>
<evidence type="ECO:0000313" key="10">
    <source>
        <dbReference type="EMBL" id="QMU96928.1"/>
    </source>
</evidence>
<dbReference type="FunFam" id="1.10.10.10:FF:000056">
    <property type="entry name" value="IclR family transcriptional regulator"/>
    <property type="match status" value="1"/>
</dbReference>
<feature type="domain" description="HTH iclR-type" evidence="8">
    <location>
        <begin position="23"/>
        <end position="84"/>
    </location>
</feature>
<dbReference type="GO" id="GO:0006071">
    <property type="term" value="P:glycerol metabolic process"/>
    <property type="evidence" value="ECO:0007669"/>
    <property type="project" value="UniProtKB-KW"/>
</dbReference>
<dbReference type="AlphaFoldDB" id="A0A7D8AL87"/>
<evidence type="ECO:0000313" key="11">
    <source>
        <dbReference type="Proteomes" id="UP000515708"/>
    </source>
</evidence>
<dbReference type="SMART" id="SM00346">
    <property type="entry name" value="HTH_ICLR"/>
    <property type="match status" value="1"/>
</dbReference>
<evidence type="ECO:0000259" key="8">
    <source>
        <dbReference type="PROSITE" id="PS51077"/>
    </source>
</evidence>
<dbReference type="PANTHER" id="PTHR30136">
    <property type="entry name" value="HELIX-TURN-HELIX TRANSCRIPTIONAL REGULATOR, ICLR FAMILY"/>
    <property type="match status" value="1"/>
</dbReference>
<dbReference type="InterPro" id="IPR005471">
    <property type="entry name" value="Tscrpt_reg_IclR_N"/>
</dbReference>
<dbReference type="InterPro" id="IPR036390">
    <property type="entry name" value="WH_DNA-bd_sf"/>
</dbReference>
<sequence>MEGTAANPGRSTPQPGATPAGTVQSVARAFSLLEALAASGGEASLASIAGRTGLAVPTAHRLLGTLNHLGYVRQLEDRRYALGASLISLGRHAVPPLADAALPLLRRLEDQFHETANFAVLDGDLVLYAGQVASRQRMRMFTEIGRRVLPHSTGVGKAMLSTMPERQVRALITRTGLPRFTPQTITDEEAFIADLRRARGRGFAADDSEQEVGVRCIAVSVRGLGQPAAVSVSGPAARITDATVVEVVQALREAAEELAELAAERGVAGDAS</sequence>
<feature type="region of interest" description="Disordered" evidence="7">
    <location>
        <begin position="1"/>
        <end position="21"/>
    </location>
</feature>
<feature type="domain" description="IclR-ED" evidence="9">
    <location>
        <begin position="85"/>
        <end position="264"/>
    </location>
</feature>
<protein>
    <recommendedName>
        <fullName evidence="6">Glycerol operon regulatory protein</fullName>
    </recommendedName>
</protein>
<dbReference type="PROSITE" id="PS51077">
    <property type="entry name" value="HTH_ICLR"/>
    <property type="match status" value="1"/>
</dbReference>
<evidence type="ECO:0000256" key="4">
    <source>
        <dbReference type="ARBA" id="ARBA00023163"/>
    </source>
</evidence>
<gene>
    <name evidence="10" type="ORF">FVO59_06600</name>
</gene>
<evidence type="ECO:0000256" key="1">
    <source>
        <dbReference type="ARBA" id="ARBA00022798"/>
    </source>
</evidence>
<accession>A0A7D8AL87</accession>
<dbReference type="SUPFAM" id="SSF55781">
    <property type="entry name" value="GAF domain-like"/>
    <property type="match status" value="1"/>
</dbReference>
<dbReference type="InterPro" id="IPR014757">
    <property type="entry name" value="Tscrpt_reg_IclR_C"/>
</dbReference>
<feature type="compositionally biased region" description="Polar residues" evidence="7">
    <location>
        <begin position="9"/>
        <end position="21"/>
    </location>
</feature>
<dbReference type="RefSeq" id="WP_182255890.1">
    <property type="nucleotide sequence ID" value="NZ_CP043732.1"/>
</dbReference>
<reference evidence="10 11" key="1">
    <citation type="journal article" date="2020" name="Front. Microbiol.">
        <title>Design of Bacterial Strain-Specific qPCR Assays Using NGS Data and Publicly Available Resources and Its Application to Track Biocontrol Strains.</title>
        <authorList>
            <person name="Hernandez I."/>
            <person name="Sant C."/>
            <person name="Martinez R."/>
            <person name="Fernandez C."/>
        </authorList>
    </citation>
    <scope>NUCLEOTIDE SEQUENCE [LARGE SCALE GENOMIC DNA]</scope>
    <source>
        <strain evidence="10 11">B24</strain>
    </source>
</reference>
<evidence type="ECO:0000256" key="5">
    <source>
        <dbReference type="ARBA" id="ARBA00058938"/>
    </source>
</evidence>
<proteinExistence type="predicted"/>
<dbReference type="Proteomes" id="UP000515708">
    <property type="component" value="Chromosome"/>
</dbReference>